<evidence type="ECO:0000256" key="9">
    <source>
        <dbReference type="ARBA" id="ARBA00023052"/>
    </source>
</evidence>
<dbReference type="InterPro" id="IPR029061">
    <property type="entry name" value="THDP-binding"/>
</dbReference>
<gene>
    <name evidence="16" type="ORF">K458DRAFT_416378</name>
</gene>
<dbReference type="GO" id="GO:0000949">
    <property type="term" value="P:aromatic amino acid family catabolic process to alcohol via Ehrlich pathway"/>
    <property type="evidence" value="ECO:0007669"/>
    <property type="project" value="TreeGrafter"/>
</dbReference>
<keyword evidence="7" id="KW-0210">Decarboxylase</keyword>
<keyword evidence="17" id="KW-1185">Reference proteome</keyword>
<comment type="similarity">
    <text evidence="3 12">Belongs to the TPP enzyme family.</text>
</comment>
<evidence type="ECO:0000256" key="12">
    <source>
        <dbReference type="RuleBase" id="RU362132"/>
    </source>
</evidence>
<dbReference type="SUPFAM" id="SSF52518">
    <property type="entry name" value="Thiamin diphosphate-binding fold (THDP-binding)"/>
    <property type="match status" value="2"/>
</dbReference>
<dbReference type="FunFam" id="3.40.50.970:FF:000019">
    <property type="entry name" value="Pyruvate decarboxylase isozyme"/>
    <property type="match status" value="1"/>
</dbReference>
<dbReference type="InterPro" id="IPR012001">
    <property type="entry name" value="Thiamin_PyroP_enz_TPP-bd_dom"/>
</dbReference>
<dbReference type="InterPro" id="IPR012110">
    <property type="entry name" value="PDC/IPDC-like"/>
</dbReference>
<keyword evidence="6 11" id="KW-0479">Metal-binding</keyword>
<dbReference type="Pfam" id="PF02775">
    <property type="entry name" value="TPP_enzyme_C"/>
    <property type="match status" value="1"/>
</dbReference>
<evidence type="ECO:0000256" key="2">
    <source>
        <dbReference type="ARBA" id="ARBA00001964"/>
    </source>
</evidence>
<feature type="binding site" evidence="11">
    <location>
        <position position="472"/>
    </location>
    <ligand>
        <name>Mg(2+)</name>
        <dbReference type="ChEBI" id="CHEBI:18420"/>
    </ligand>
</feature>
<evidence type="ECO:0000256" key="4">
    <source>
        <dbReference type="ARBA" id="ARBA00013202"/>
    </source>
</evidence>
<keyword evidence="9 12" id="KW-0786">Thiamine pyrophosphate</keyword>
<feature type="domain" description="Thiamine pyrophosphate enzyme TPP-binding" evidence="14">
    <location>
        <begin position="403"/>
        <end position="479"/>
    </location>
</feature>
<protein>
    <recommendedName>
        <fullName evidence="5">Pyruvate decarboxylase</fullName>
        <ecNumber evidence="4">4.1.1.1</ecNumber>
    </recommendedName>
</protein>
<comment type="cofactor">
    <cofactor evidence="2">
        <name>thiamine diphosphate</name>
        <dbReference type="ChEBI" id="CHEBI:58937"/>
    </cofactor>
</comment>
<dbReference type="SUPFAM" id="SSF52467">
    <property type="entry name" value="DHS-like NAD/FAD-binding domain"/>
    <property type="match status" value="1"/>
</dbReference>
<feature type="binding site" evidence="11">
    <location>
        <position position="445"/>
    </location>
    <ligand>
        <name>Mg(2+)</name>
        <dbReference type="ChEBI" id="CHEBI:18420"/>
    </ligand>
</feature>
<dbReference type="GO" id="GO:0004737">
    <property type="term" value="F:pyruvate decarboxylase activity"/>
    <property type="evidence" value="ECO:0007669"/>
    <property type="project" value="UniProtKB-EC"/>
</dbReference>
<proteinExistence type="inferred from homology"/>
<dbReference type="GO" id="GO:0005634">
    <property type="term" value="C:nucleus"/>
    <property type="evidence" value="ECO:0007669"/>
    <property type="project" value="TreeGrafter"/>
</dbReference>
<dbReference type="GO" id="GO:0005829">
    <property type="term" value="C:cytosol"/>
    <property type="evidence" value="ECO:0007669"/>
    <property type="project" value="TreeGrafter"/>
</dbReference>
<dbReference type="OrthoDB" id="308383at2759"/>
<dbReference type="Proteomes" id="UP000799291">
    <property type="component" value="Unassembled WGS sequence"/>
</dbReference>
<dbReference type="EC" id="4.1.1.1" evidence="4"/>
<evidence type="ECO:0000256" key="3">
    <source>
        <dbReference type="ARBA" id="ARBA00007812"/>
    </source>
</evidence>
<evidence type="ECO:0000256" key="11">
    <source>
        <dbReference type="PIRSR" id="PIRSR036565-2"/>
    </source>
</evidence>
<comment type="cofactor">
    <cofactor evidence="11">
        <name>Mg(2+)</name>
        <dbReference type="ChEBI" id="CHEBI:18420"/>
    </cofactor>
    <text evidence="11">Binds 1 Mg(2+) per subunit.</text>
</comment>
<reference evidence="16" key="1">
    <citation type="journal article" date="2020" name="Stud. Mycol.">
        <title>101 Dothideomycetes genomes: a test case for predicting lifestyles and emergence of pathogens.</title>
        <authorList>
            <person name="Haridas S."/>
            <person name="Albert R."/>
            <person name="Binder M."/>
            <person name="Bloem J."/>
            <person name="Labutti K."/>
            <person name="Salamov A."/>
            <person name="Andreopoulos B."/>
            <person name="Baker S."/>
            <person name="Barry K."/>
            <person name="Bills G."/>
            <person name="Bluhm B."/>
            <person name="Cannon C."/>
            <person name="Castanera R."/>
            <person name="Culley D."/>
            <person name="Daum C."/>
            <person name="Ezra D."/>
            <person name="Gonzalez J."/>
            <person name="Henrissat B."/>
            <person name="Kuo A."/>
            <person name="Liang C."/>
            <person name="Lipzen A."/>
            <person name="Lutzoni F."/>
            <person name="Magnuson J."/>
            <person name="Mondo S."/>
            <person name="Nolan M."/>
            <person name="Ohm R."/>
            <person name="Pangilinan J."/>
            <person name="Park H.-J."/>
            <person name="Ramirez L."/>
            <person name="Alfaro M."/>
            <person name="Sun H."/>
            <person name="Tritt A."/>
            <person name="Yoshinaga Y."/>
            <person name="Zwiers L.-H."/>
            <person name="Turgeon B."/>
            <person name="Goodwin S."/>
            <person name="Spatafora J."/>
            <person name="Crous P."/>
            <person name="Grigoriev I."/>
        </authorList>
    </citation>
    <scope>NUCLEOTIDE SEQUENCE</scope>
    <source>
        <strain evidence="16">CBS 122367</strain>
    </source>
</reference>
<keyword evidence="16" id="KW-0670">Pyruvate</keyword>
<feature type="binding site" evidence="11">
    <location>
        <position position="474"/>
    </location>
    <ligand>
        <name>Mg(2+)</name>
        <dbReference type="ChEBI" id="CHEBI:18420"/>
    </ligand>
</feature>
<evidence type="ECO:0000259" key="14">
    <source>
        <dbReference type="Pfam" id="PF02775"/>
    </source>
</evidence>
<dbReference type="InterPro" id="IPR012000">
    <property type="entry name" value="Thiamin_PyroP_enz_cen_dom"/>
</dbReference>
<dbReference type="InterPro" id="IPR047214">
    <property type="entry name" value="TPP_PDC_IPDC"/>
</dbReference>
<dbReference type="AlphaFoldDB" id="A0A6G1J640"/>
<dbReference type="PANTHER" id="PTHR43452">
    <property type="entry name" value="PYRUVATE DECARBOXYLASE"/>
    <property type="match status" value="1"/>
</dbReference>
<dbReference type="PIRSF" id="PIRSF036565">
    <property type="entry name" value="Pyruvt_ip_decrb"/>
    <property type="match status" value="1"/>
</dbReference>
<keyword evidence="8 11" id="KW-0460">Magnesium</keyword>
<feature type="domain" description="Thiamine pyrophosphate enzyme N-terminal TPP-binding" evidence="15">
    <location>
        <begin position="5"/>
        <end position="117"/>
    </location>
</feature>
<evidence type="ECO:0000256" key="10">
    <source>
        <dbReference type="ARBA" id="ARBA00023239"/>
    </source>
</evidence>
<dbReference type="InterPro" id="IPR011766">
    <property type="entry name" value="TPP_enzyme_TPP-bd"/>
</dbReference>
<evidence type="ECO:0000256" key="8">
    <source>
        <dbReference type="ARBA" id="ARBA00022842"/>
    </source>
</evidence>
<evidence type="ECO:0000259" key="15">
    <source>
        <dbReference type="Pfam" id="PF02776"/>
    </source>
</evidence>
<dbReference type="CDD" id="cd07038">
    <property type="entry name" value="TPP_PYR_PDC_IPDC_like"/>
    <property type="match status" value="1"/>
</dbReference>
<evidence type="ECO:0000313" key="16">
    <source>
        <dbReference type="EMBL" id="KAF2686014.1"/>
    </source>
</evidence>
<dbReference type="PANTHER" id="PTHR43452:SF30">
    <property type="entry name" value="PYRUVATE DECARBOXYLASE ISOZYME 1-RELATED"/>
    <property type="match status" value="1"/>
</dbReference>
<accession>A0A6G1J640</accession>
<sequence length="595" mass="64728">MSEITLGRYMWERIHQVGVDTIFGVPGDFNLQFLDAIFHVEGLQWVGNQNELNAAYAADGYGRIKGVPGCVVTTHGVGELSALNGIAGAMSEQVKLIHVVGQTTRAMQKNHLMIHHSIGDKPDHQQYNKASVPLRYAAAELWDIKTAPAEIDRVIRQALIQSGPVYIFLPLDLSAEKVSADLLKTPIDTSPKIDKEAQDKAVKAITTAITEAKHPAILVDTLVKRFGATAEARELVKQINVPFFSANMGKGVVDETDELYVGVWNGAVSTPGVVEAATKSDLVITLGYLNADTNSAGFSRKLDEAQTIHIKPFEVVVKGQSYSNIYIKSLLGALIAALPSRPQHQIAKPQLPPPRVPKDKDAAHLTQSQIWPTIENFLRSGDVIVSETGTSTFGLCDIAFPAHTRYEAQIYYGSIGWATAATLGVEMARKELAGDAGRTLLFTGDGSMALTIQEVGVMVKAGLKIVIFVINNAGYTIERLIWGARQPYNDIVPTSYAHLLPLYQHPSPSESYHRATTKAELDTILAKSSVQNPQNLQLVEMVVDKLDTSWRLASTLAGRGKETQEYLKNEGFTDTYGGWALGEDSGSRGGGVVWK</sequence>
<evidence type="ECO:0000256" key="7">
    <source>
        <dbReference type="ARBA" id="ARBA00022793"/>
    </source>
</evidence>
<dbReference type="GO" id="GO:0030976">
    <property type="term" value="F:thiamine pyrophosphate binding"/>
    <property type="evidence" value="ECO:0007669"/>
    <property type="project" value="InterPro"/>
</dbReference>
<dbReference type="Gene3D" id="3.40.50.970">
    <property type="match status" value="2"/>
</dbReference>
<evidence type="ECO:0000256" key="5">
    <source>
        <dbReference type="ARBA" id="ARBA00014422"/>
    </source>
</evidence>
<dbReference type="Pfam" id="PF00205">
    <property type="entry name" value="TPP_enzyme_M"/>
    <property type="match status" value="1"/>
</dbReference>
<evidence type="ECO:0000259" key="13">
    <source>
        <dbReference type="Pfam" id="PF00205"/>
    </source>
</evidence>
<dbReference type="InterPro" id="IPR029035">
    <property type="entry name" value="DHS-like_NAD/FAD-binding_dom"/>
</dbReference>
<dbReference type="CDD" id="cd02005">
    <property type="entry name" value="TPP_PDC_IPDC"/>
    <property type="match status" value="1"/>
</dbReference>
<evidence type="ECO:0000313" key="17">
    <source>
        <dbReference type="Proteomes" id="UP000799291"/>
    </source>
</evidence>
<dbReference type="InterPro" id="IPR047213">
    <property type="entry name" value="TPP_PYR_PDC_IPDC-like"/>
</dbReference>
<name>A0A6G1J640_9PLEO</name>
<organism evidence="16 17">
    <name type="scientific">Lentithecium fluviatile CBS 122367</name>
    <dbReference type="NCBI Taxonomy" id="1168545"/>
    <lineage>
        <taxon>Eukaryota</taxon>
        <taxon>Fungi</taxon>
        <taxon>Dikarya</taxon>
        <taxon>Ascomycota</taxon>
        <taxon>Pezizomycotina</taxon>
        <taxon>Dothideomycetes</taxon>
        <taxon>Pleosporomycetidae</taxon>
        <taxon>Pleosporales</taxon>
        <taxon>Massarineae</taxon>
        <taxon>Lentitheciaceae</taxon>
        <taxon>Lentithecium</taxon>
    </lineage>
</organism>
<dbReference type="EMBL" id="MU005577">
    <property type="protein sequence ID" value="KAF2686014.1"/>
    <property type="molecule type" value="Genomic_DNA"/>
</dbReference>
<dbReference type="Pfam" id="PF02776">
    <property type="entry name" value="TPP_enzyme_N"/>
    <property type="match status" value="1"/>
</dbReference>
<dbReference type="GO" id="GO:0000287">
    <property type="term" value="F:magnesium ion binding"/>
    <property type="evidence" value="ECO:0007669"/>
    <property type="project" value="InterPro"/>
</dbReference>
<keyword evidence="10" id="KW-0456">Lyase</keyword>
<feature type="domain" description="Thiamine pyrophosphate enzyme central" evidence="13">
    <location>
        <begin position="203"/>
        <end position="314"/>
    </location>
</feature>
<evidence type="ECO:0000256" key="6">
    <source>
        <dbReference type="ARBA" id="ARBA00022723"/>
    </source>
</evidence>
<evidence type="ECO:0000256" key="1">
    <source>
        <dbReference type="ARBA" id="ARBA00001041"/>
    </source>
</evidence>
<comment type="catalytic activity">
    <reaction evidence="1">
        <text>a 2-oxocarboxylate + H(+) = an aldehyde + CO2</text>
        <dbReference type="Rhea" id="RHEA:11628"/>
        <dbReference type="ChEBI" id="CHEBI:15378"/>
        <dbReference type="ChEBI" id="CHEBI:16526"/>
        <dbReference type="ChEBI" id="CHEBI:17478"/>
        <dbReference type="ChEBI" id="CHEBI:35179"/>
        <dbReference type="EC" id="4.1.1.1"/>
    </reaction>
</comment>
<dbReference type="FunFam" id="3.40.50.970:FF:000024">
    <property type="entry name" value="Pyruvate decarboxylase isozyme"/>
    <property type="match status" value="1"/>
</dbReference>
<dbReference type="Gene3D" id="3.40.50.1220">
    <property type="entry name" value="TPP-binding domain"/>
    <property type="match status" value="1"/>
</dbReference>